<dbReference type="Gene3D" id="3.10.20.90">
    <property type="entry name" value="Phosphatidylinositol 3-kinase Catalytic Subunit, Chain A, domain 1"/>
    <property type="match status" value="1"/>
</dbReference>
<dbReference type="AlphaFoldDB" id="A0A0A0KQ74"/>
<reference evidence="3 4" key="3">
    <citation type="journal article" date="2010" name="BMC Genomics">
        <title>Transcriptome sequencing and comparative analysis of cucumber flowers with different sex types.</title>
        <authorList>
            <person name="Guo S."/>
            <person name="Zheng Y."/>
            <person name="Joung J.G."/>
            <person name="Liu S."/>
            <person name="Zhang Z."/>
            <person name="Crasta O.R."/>
            <person name="Sobral B.W."/>
            <person name="Xu Y."/>
            <person name="Huang S."/>
            <person name="Fei Z."/>
        </authorList>
    </citation>
    <scope>NUCLEOTIDE SEQUENCE [LARGE SCALE GENOMIC DNA]</scope>
    <source>
        <strain evidence="4">cv. 9930</strain>
    </source>
</reference>
<dbReference type="InterPro" id="IPR007750">
    <property type="entry name" value="DUF674"/>
</dbReference>
<gene>
    <name evidence="3" type="ORF">Csa_5G180310</name>
</gene>
<dbReference type="Gramene" id="KGN50517">
    <property type="protein sequence ID" value="KGN50517"/>
    <property type="gene ID" value="Csa_5G180310"/>
</dbReference>
<dbReference type="CDD" id="cd01763">
    <property type="entry name" value="Ubl_SUMO_like"/>
    <property type="match status" value="1"/>
</dbReference>
<feature type="region of interest" description="Disordered" evidence="1">
    <location>
        <begin position="1"/>
        <end position="49"/>
    </location>
</feature>
<dbReference type="PANTHER" id="PTHR47813:SF2">
    <property type="entry name" value="UBIQUITIN-LIKE SUPERFAMILY PROTEIN"/>
    <property type="match status" value="1"/>
</dbReference>
<sequence length="628" mass="70567">MSQKQSVEGGGPWEEPSGRREETTNMSIHSQPKIQNKSPQTSSDTNTPQKILTQTEVINLKLMIDNKQKRILYAEADNKFVDFLFSILSLPIGTVLKLLSTAPSSPTIVTPMIGSLSSLYRSANSMKTNYFESNRKKESLLNPHLPSKLKYLLGSSSSASEPKYFTCSSCPDSFSNGYFARCTKCSEIMTTEALYVHYDLGDGYVVGAGGMVTYMVMDDLTVKPITSSMSTISMLTQLNVEDIRHIEEKVIPFHLSNEGVELLRASLDSNKVLTDMFYYKLDLSTKPGIAEEWIELFMHTQSPNLDNLRISRPIILLPLLFVTHSFDNVYPSLPSLFLTLSITLLQSYSVFPIPFSLFPYSSPNPFSHSLIRIRHTYVPNGSWIPSFKLSLVSLNADFAEEFEPLFDYSRVKPPSVVYLDDRITTLDEDSDADKSPAPFAKRAKIVNLAATSSVNGNPKEKQVEIEHKEEERLSPPPKVLVDAKNRRGKDSTLKKLRLKKQESAFVALSTKNFPREAKESAKVDVGNTSKDSLKPDLDVQTSLYSKERAKVVRIVVSVRNSDKEELRKCRMLVDYKFEQLFQMYAIKLKVDLKSLVFVFDGDKIGPDDTPGGLGMEDDDMIEVHIKSS</sequence>
<dbReference type="InterPro" id="IPR022617">
    <property type="entry name" value="Rad60/SUMO-like_dom"/>
</dbReference>
<dbReference type="Pfam" id="PF05056">
    <property type="entry name" value="DUF674"/>
    <property type="match status" value="1"/>
</dbReference>
<reference evidence="3 4" key="2">
    <citation type="journal article" date="2009" name="PLoS ONE">
        <title>An integrated genetic and cytogenetic map of the cucumber genome.</title>
        <authorList>
            <person name="Ren Y."/>
            <person name="Zhang Z."/>
            <person name="Liu J."/>
            <person name="Staub J.E."/>
            <person name="Han Y."/>
            <person name="Cheng Z."/>
            <person name="Li X."/>
            <person name="Lu J."/>
            <person name="Miao H."/>
            <person name="Kang H."/>
            <person name="Xie B."/>
            <person name="Gu X."/>
            <person name="Wang X."/>
            <person name="Du Y."/>
            <person name="Jin W."/>
            <person name="Huang S."/>
        </authorList>
    </citation>
    <scope>NUCLEOTIDE SEQUENCE [LARGE SCALE GENOMIC DNA]</scope>
    <source>
        <strain evidence="4">cv. 9930</strain>
    </source>
</reference>
<dbReference type="EMBL" id="CM002926">
    <property type="protein sequence ID" value="KGN50517.1"/>
    <property type="molecule type" value="Genomic_DNA"/>
</dbReference>
<evidence type="ECO:0000313" key="4">
    <source>
        <dbReference type="Proteomes" id="UP000029981"/>
    </source>
</evidence>
<keyword evidence="4" id="KW-1185">Reference proteome</keyword>
<evidence type="ECO:0000259" key="2">
    <source>
        <dbReference type="Pfam" id="PF11976"/>
    </source>
</evidence>
<organism evidence="3 4">
    <name type="scientific">Cucumis sativus</name>
    <name type="common">Cucumber</name>
    <dbReference type="NCBI Taxonomy" id="3659"/>
    <lineage>
        <taxon>Eukaryota</taxon>
        <taxon>Viridiplantae</taxon>
        <taxon>Streptophyta</taxon>
        <taxon>Embryophyta</taxon>
        <taxon>Tracheophyta</taxon>
        <taxon>Spermatophyta</taxon>
        <taxon>Magnoliopsida</taxon>
        <taxon>eudicotyledons</taxon>
        <taxon>Gunneridae</taxon>
        <taxon>Pentapetalae</taxon>
        <taxon>rosids</taxon>
        <taxon>fabids</taxon>
        <taxon>Cucurbitales</taxon>
        <taxon>Cucurbitaceae</taxon>
        <taxon>Benincaseae</taxon>
        <taxon>Cucumis</taxon>
    </lineage>
</organism>
<accession>A0A0A0KQ74</accession>
<name>A0A0A0KQ74_CUCSA</name>
<feature type="compositionally biased region" description="Polar residues" evidence="1">
    <location>
        <begin position="24"/>
        <end position="49"/>
    </location>
</feature>
<dbReference type="InterPro" id="IPR029071">
    <property type="entry name" value="Ubiquitin-like_domsf"/>
</dbReference>
<evidence type="ECO:0000256" key="1">
    <source>
        <dbReference type="SAM" id="MobiDB-lite"/>
    </source>
</evidence>
<reference evidence="3 4" key="4">
    <citation type="journal article" date="2011" name="BMC Genomics">
        <title>RNA-Seq improves annotation of protein-coding genes in the cucumber genome.</title>
        <authorList>
            <person name="Li Z."/>
            <person name="Zhang Z."/>
            <person name="Yan P."/>
            <person name="Huang S."/>
            <person name="Fei Z."/>
            <person name="Lin K."/>
        </authorList>
    </citation>
    <scope>NUCLEOTIDE SEQUENCE [LARGE SCALE GENOMIC DNA]</scope>
    <source>
        <strain evidence="4">cv. 9930</strain>
    </source>
</reference>
<evidence type="ECO:0000313" key="3">
    <source>
        <dbReference type="EMBL" id="KGN50517.1"/>
    </source>
</evidence>
<dbReference type="Proteomes" id="UP000029981">
    <property type="component" value="Chromosome 5"/>
</dbReference>
<dbReference type="PANTHER" id="PTHR47813">
    <property type="entry name" value="UBIQUITIN-LIKE SUPERFAMILY PROTEIN"/>
    <property type="match status" value="1"/>
</dbReference>
<proteinExistence type="predicted"/>
<reference evidence="3 4" key="1">
    <citation type="journal article" date="2009" name="Nat. Genet.">
        <title>The genome of the cucumber, Cucumis sativus L.</title>
        <authorList>
            <person name="Huang S."/>
            <person name="Li R."/>
            <person name="Zhang Z."/>
            <person name="Li L."/>
            <person name="Gu X."/>
            <person name="Fan W."/>
            <person name="Lucas W.J."/>
            <person name="Wang X."/>
            <person name="Xie B."/>
            <person name="Ni P."/>
            <person name="Ren Y."/>
            <person name="Zhu H."/>
            <person name="Li J."/>
            <person name="Lin K."/>
            <person name="Jin W."/>
            <person name="Fei Z."/>
            <person name="Li G."/>
            <person name="Staub J."/>
            <person name="Kilian A."/>
            <person name="van der Vossen E.A."/>
            <person name="Wu Y."/>
            <person name="Guo J."/>
            <person name="He J."/>
            <person name="Jia Z."/>
            <person name="Ren Y."/>
            <person name="Tian G."/>
            <person name="Lu Y."/>
            <person name="Ruan J."/>
            <person name="Qian W."/>
            <person name="Wang M."/>
            <person name="Huang Q."/>
            <person name="Li B."/>
            <person name="Xuan Z."/>
            <person name="Cao J."/>
            <person name="Asan"/>
            <person name="Wu Z."/>
            <person name="Zhang J."/>
            <person name="Cai Q."/>
            <person name="Bai Y."/>
            <person name="Zhao B."/>
            <person name="Han Y."/>
            <person name="Li Y."/>
            <person name="Li X."/>
            <person name="Wang S."/>
            <person name="Shi Q."/>
            <person name="Liu S."/>
            <person name="Cho W.K."/>
            <person name="Kim J.Y."/>
            <person name="Xu Y."/>
            <person name="Heller-Uszynska K."/>
            <person name="Miao H."/>
            <person name="Cheng Z."/>
            <person name="Zhang S."/>
            <person name="Wu J."/>
            <person name="Yang Y."/>
            <person name="Kang H."/>
            <person name="Li M."/>
            <person name="Liang H."/>
            <person name="Ren X."/>
            <person name="Shi Z."/>
            <person name="Wen M."/>
            <person name="Jian M."/>
            <person name="Yang H."/>
            <person name="Zhang G."/>
            <person name="Yang Z."/>
            <person name="Chen R."/>
            <person name="Liu S."/>
            <person name="Li J."/>
            <person name="Ma L."/>
            <person name="Liu H."/>
            <person name="Zhou Y."/>
            <person name="Zhao J."/>
            <person name="Fang X."/>
            <person name="Li G."/>
            <person name="Fang L."/>
            <person name="Li Y."/>
            <person name="Liu D."/>
            <person name="Zheng H."/>
            <person name="Zhang Y."/>
            <person name="Qin N."/>
            <person name="Li Z."/>
            <person name="Yang G."/>
            <person name="Yang S."/>
            <person name="Bolund L."/>
            <person name="Kristiansen K."/>
            <person name="Zheng H."/>
            <person name="Li S."/>
            <person name="Zhang X."/>
            <person name="Yang H."/>
            <person name="Wang J."/>
            <person name="Sun R."/>
            <person name="Zhang B."/>
            <person name="Jiang S."/>
            <person name="Wang J."/>
            <person name="Du Y."/>
            <person name="Li S."/>
        </authorList>
    </citation>
    <scope>NUCLEOTIDE SEQUENCE [LARGE SCALE GENOMIC DNA]</scope>
    <source>
        <strain evidence="4">cv. 9930</strain>
    </source>
</reference>
<protein>
    <recommendedName>
        <fullName evidence="2">Rad60/SUMO-like domain-containing protein</fullName>
    </recommendedName>
</protein>
<dbReference type="Pfam" id="PF11976">
    <property type="entry name" value="Rad60-SLD"/>
    <property type="match status" value="1"/>
</dbReference>
<dbReference type="SUPFAM" id="SSF54236">
    <property type="entry name" value="Ubiquitin-like"/>
    <property type="match status" value="1"/>
</dbReference>
<feature type="domain" description="Rad60/SUMO-like" evidence="2">
    <location>
        <begin position="556"/>
        <end position="625"/>
    </location>
</feature>